<feature type="compositionally biased region" description="Low complexity" evidence="1">
    <location>
        <begin position="11"/>
        <end position="22"/>
    </location>
</feature>
<organism evidence="2 3">
    <name type="scientific">Streptomonospora nanhaiensis</name>
    <dbReference type="NCBI Taxonomy" id="1323731"/>
    <lineage>
        <taxon>Bacteria</taxon>
        <taxon>Bacillati</taxon>
        <taxon>Actinomycetota</taxon>
        <taxon>Actinomycetes</taxon>
        <taxon>Streptosporangiales</taxon>
        <taxon>Nocardiopsidaceae</taxon>
        <taxon>Streptomonospora</taxon>
    </lineage>
</organism>
<dbReference type="RefSeq" id="WP_267945452.1">
    <property type="nucleotide sequence ID" value="NZ_CP113264.1"/>
</dbReference>
<feature type="region of interest" description="Disordered" evidence="1">
    <location>
        <begin position="475"/>
        <end position="525"/>
    </location>
</feature>
<accession>A0ABY6YHG1</accession>
<dbReference type="InterPro" id="IPR011990">
    <property type="entry name" value="TPR-like_helical_dom_sf"/>
</dbReference>
<reference evidence="2 3" key="1">
    <citation type="journal article" date="2013" name="Int. J. Syst. Evol. Microbiol.">
        <title>Description of Streptomonospora sediminis sp. nov. and Streptomonospora nanhaiensis sp. nov., and reclassification of Nocardiopsis arabia Hozzein &amp; Goodfellow 2008 as Streptomonospora arabica comb. nov. and emended description of the genus Streptomonospora.</title>
        <authorList>
            <person name="Zhang D.F."/>
            <person name="Pan H.Q."/>
            <person name="He J."/>
            <person name="Zhang X.M."/>
            <person name="Zhang Y.G."/>
            <person name="Klenk H.P."/>
            <person name="Hu J.C."/>
            <person name="Li W.J."/>
        </authorList>
    </citation>
    <scope>NUCLEOTIDE SEQUENCE [LARGE SCALE GENOMIC DNA]</scope>
    <source>
        <strain evidence="2 3">12A09</strain>
    </source>
</reference>
<feature type="region of interest" description="Disordered" evidence="1">
    <location>
        <begin position="725"/>
        <end position="768"/>
    </location>
</feature>
<sequence>MAHPHDPSRTPAGAAPADPLDPSHASAGDAPEDRPMGFGEPFDSGLAHSEALLAGRELAAAEDVLLQLLDAAERLPDSPDVRFLRGLLLTDVGMVRSERGAPGDGVPALDGALVLLRAVEPHATGPRGRPLWLSILLKALLERAEAARRSGDHRTAHTLLDEADLRAGEPCDDGARRAELADSRARLLMERGDWGAAEELLTAALATAPEGPAPYLLTSMGLLLASTGRPEQAEDHLDRAAERFRALDPAGAEPAFLTGHRGFAAVRRGDLDAAERLYRTASVALERQGDHVSLAVCEQARSLIAQARGSADAARELAASSLSRFEDLGVRLAAADGLVVTARQAFEAGDHLAMKDMCERARAVFEEMGAYERCAQTDFLVARAVDGLLRAGRFEGHEREALDSALALALPASLALESMRADFATGHARDQWSALSRSAVRLVFELALLRRDQGLLFELVEFRCAGAPLAPAPAAEGAFPGPGARGPLAPPDPEGPDLSPSGGGAVDVSLAAGGGQDPGARGADGVRVELPPRVLMGEGTDRTALQEYVVAAEGRYRRRVTSDRTVVATAGPSPSFPYPVPTVLVRLADAGDLYMTWRWTLGAQGFGTGYAPGDDADAVTAELAAALPGPGEDVAAALADGAMTDPARERDLAARLASVLWPAELTDQIRQVGEGTGVRPLVRVQPSPRTGQVPWELLAVDGGRRLLDLADVVLAVPLALGAPTDVQPAPTALPGTPPPPAASGAPGRHGPGEHGAAPPPDPAAPTGRTATAPAVLVLDPRVPGFRADSPLGSVLGRPGTDPDLLALVRAHRDAGDMLPAVSAPEEALRRTDQDREWLGRALRSGARRLLYVGHVTSAPVEGGQSEDARLHLCCGPETEGHAEVVRSHRPLSAKDLLTGGADGRPGAELWPSPPRVGLIACESGADARFTESFGLASAVLRNGADLVTSARWVLPTNLALHRFGRVPPDERPLSALVAAVDAAHDAPDPVRALADWQRTRLDRWRTAGDPSATPLMWAALVTATAEPPRSR</sequence>
<gene>
    <name evidence="2" type="ORF">OUQ99_20740</name>
</gene>
<dbReference type="Gene3D" id="1.25.40.10">
    <property type="entry name" value="Tetratricopeptide repeat domain"/>
    <property type="match status" value="1"/>
</dbReference>
<name>A0ABY6YHG1_9ACTN</name>
<feature type="compositionally biased region" description="Low complexity" evidence="1">
    <location>
        <begin position="475"/>
        <end position="487"/>
    </location>
</feature>
<keyword evidence="3" id="KW-1185">Reference proteome</keyword>
<evidence type="ECO:0000256" key="1">
    <source>
        <dbReference type="SAM" id="MobiDB-lite"/>
    </source>
</evidence>
<dbReference type="SUPFAM" id="SSF48452">
    <property type="entry name" value="TPR-like"/>
    <property type="match status" value="1"/>
</dbReference>
<evidence type="ECO:0000313" key="2">
    <source>
        <dbReference type="EMBL" id="WAE71649.1"/>
    </source>
</evidence>
<protein>
    <submittedName>
        <fullName evidence="2">CHAT domain-containing protein</fullName>
    </submittedName>
</protein>
<proteinExistence type="predicted"/>
<dbReference type="Proteomes" id="UP001156498">
    <property type="component" value="Chromosome"/>
</dbReference>
<dbReference type="EMBL" id="CP113264">
    <property type="protein sequence ID" value="WAE71649.1"/>
    <property type="molecule type" value="Genomic_DNA"/>
</dbReference>
<feature type="compositionally biased region" description="Low complexity" evidence="1">
    <location>
        <begin position="725"/>
        <end position="734"/>
    </location>
</feature>
<feature type="region of interest" description="Disordered" evidence="1">
    <location>
        <begin position="1"/>
        <end position="42"/>
    </location>
</feature>
<evidence type="ECO:0000313" key="3">
    <source>
        <dbReference type="Proteomes" id="UP001156498"/>
    </source>
</evidence>